<dbReference type="Proteomes" id="UP001163821">
    <property type="component" value="Unassembled WGS sequence"/>
</dbReference>
<dbReference type="RefSeq" id="WP_282593501.1">
    <property type="nucleotide sequence ID" value="NZ_JAPAAF010000063.1"/>
</dbReference>
<protein>
    <submittedName>
        <fullName evidence="2">Uncharacterized protein</fullName>
    </submittedName>
</protein>
<sequence length="109" mass="12472">MAWKDNKANKFYPSPSSDTPEPREQKNASKLHNPEPEYHHRHADPELEISGAMTLSEVSQKYAIPVTKLTEALNVPSNQAGEKIGRLKKRYHFEMDELRSTVTRLKKGN</sequence>
<organism evidence="2 3">
    <name type="scientific">Gaoshiqia sediminis</name>
    <dbReference type="NCBI Taxonomy" id="2986998"/>
    <lineage>
        <taxon>Bacteria</taxon>
        <taxon>Pseudomonadati</taxon>
        <taxon>Bacteroidota</taxon>
        <taxon>Bacteroidia</taxon>
        <taxon>Marinilabiliales</taxon>
        <taxon>Prolixibacteraceae</taxon>
        <taxon>Gaoshiqia</taxon>
    </lineage>
</organism>
<dbReference type="EMBL" id="JAPAAF010000063">
    <property type="protein sequence ID" value="MCW0484912.1"/>
    <property type="molecule type" value="Genomic_DNA"/>
</dbReference>
<evidence type="ECO:0000256" key="1">
    <source>
        <dbReference type="SAM" id="MobiDB-lite"/>
    </source>
</evidence>
<feature type="compositionally biased region" description="Basic and acidic residues" evidence="1">
    <location>
        <begin position="20"/>
        <end position="38"/>
    </location>
</feature>
<evidence type="ECO:0000313" key="2">
    <source>
        <dbReference type="EMBL" id="MCW0484912.1"/>
    </source>
</evidence>
<evidence type="ECO:0000313" key="3">
    <source>
        <dbReference type="Proteomes" id="UP001163821"/>
    </source>
</evidence>
<name>A0AA41YBA7_9BACT</name>
<dbReference type="AlphaFoldDB" id="A0AA41YBA7"/>
<reference evidence="2" key="1">
    <citation type="submission" date="2022-10" db="EMBL/GenBank/DDBJ databases">
        <title>Gaoshiqiia sediminis gen. nov., sp. nov., isolated from coastal sediment.</title>
        <authorList>
            <person name="Yu W.X."/>
            <person name="Mu D.S."/>
            <person name="Du J.Z."/>
            <person name="Liang Y.Q."/>
        </authorList>
    </citation>
    <scope>NUCLEOTIDE SEQUENCE</scope>
    <source>
        <strain evidence="2">A06</strain>
    </source>
</reference>
<feature type="region of interest" description="Disordered" evidence="1">
    <location>
        <begin position="1"/>
        <end position="47"/>
    </location>
</feature>
<proteinExistence type="predicted"/>
<gene>
    <name evidence="2" type="ORF">N2K84_19420</name>
</gene>
<keyword evidence="3" id="KW-1185">Reference proteome</keyword>
<accession>A0AA41YBA7</accession>
<comment type="caution">
    <text evidence="2">The sequence shown here is derived from an EMBL/GenBank/DDBJ whole genome shotgun (WGS) entry which is preliminary data.</text>
</comment>